<feature type="region of interest" description="Disordered" evidence="1">
    <location>
        <begin position="214"/>
        <end position="253"/>
    </location>
</feature>
<feature type="compositionally biased region" description="Basic and acidic residues" evidence="1">
    <location>
        <begin position="235"/>
        <end position="251"/>
    </location>
</feature>
<evidence type="ECO:0000313" key="3">
    <source>
        <dbReference type="EMBL" id="CAG5079650.1"/>
    </source>
</evidence>
<feature type="region of interest" description="Disordered" evidence="1">
    <location>
        <begin position="267"/>
        <end position="343"/>
    </location>
</feature>
<feature type="domain" description="ZSWIM3 N-terminal" evidence="2">
    <location>
        <begin position="6"/>
        <end position="107"/>
    </location>
</feature>
<feature type="compositionally biased region" description="Basic and acidic residues" evidence="1">
    <location>
        <begin position="331"/>
        <end position="343"/>
    </location>
</feature>
<accession>A0A8J2H6X0</accession>
<gene>
    <name evidence="3" type="ORF">HICCMSTLAB_LOCUS3065</name>
</gene>
<dbReference type="EMBL" id="CAJNRD030001117">
    <property type="protein sequence ID" value="CAG5079650.1"/>
    <property type="molecule type" value="Genomic_DNA"/>
</dbReference>
<keyword evidence="4" id="KW-1185">Reference proteome</keyword>
<feature type="compositionally biased region" description="Polar residues" evidence="1">
    <location>
        <begin position="277"/>
        <end position="293"/>
    </location>
</feature>
<dbReference type="AlphaFoldDB" id="A0A8J2H6X0"/>
<comment type="caution">
    <text evidence="3">The sequence shown here is derived from an EMBL/GenBank/DDBJ whole genome shotgun (WGS) entry which is preliminary data.</text>
</comment>
<name>A0A8J2H6X0_COTCN</name>
<reference evidence="3" key="1">
    <citation type="submission" date="2021-04" db="EMBL/GenBank/DDBJ databases">
        <authorList>
            <person name="Chebbi M.A.C M."/>
        </authorList>
    </citation>
    <scope>NUCLEOTIDE SEQUENCE</scope>
</reference>
<dbReference type="Proteomes" id="UP000786811">
    <property type="component" value="Unassembled WGS sequence"/>
</dbReference>
<evidence type="ECO:0000259" key="2">
    <source>
        <dbReference type="Pfam" id="PF21599"/>
    </source>
</evidence>
<dbReference type="Pfam" id="PF21599">
    <property type="entry name" value="ZSWIM3_N"/>
    <property type="match status" value="1"/>
</dbReference>
<dbReference type="InterPro" id="IPR048325">
    <property type="entry name" value="ZSWIM3_N"/>
</dbReference>
<sequence length="457" mass="52684">MAELFKCDQEFVDIQDFFKLLDDYESATNYKLRIWASRTIKQYCNAHSIINNFGGDFYYYEIYIDCVCGPQHNKDRLPSHCSMKIKIQLSINDRKYIIKNWQPNHNHDPSSESSGRQRKKIKLQTWADRMTALKEKYEKDENGRLHQIEVAFNGHIFKKCQKKIKRNIMKSSIINQKVKITLLNELLVQFKEWDMIEMSSDESHEDAVQKEILENNTKDLSPVSPTCQQSDGITYDEKDNQTENKKLKKGSDSSTVLSKKLTNIYGAAENRQEETSSLKVLKNTNSSPNQSDTKLTDDDTQNDNHQNDEENNKALEPSINSDSIPLQIETKSSDTDLNDKNIEDGRQTGALKFSTDSDVASDSAKQSKVITFLSLILNKNQLNEIKADVVIYGFQKVDREELKSFFDPIIFKELSEMIKKKRIPDVSIYVRIVKNPFLLHSTELIAASVGYRGIFNK</sequence>
<protein>
    <recommendedName>
        <fullName evidence="2">ZSWIM3 N-terminal domain-containing protein</fullName>
    </recommendedName>
</protein>
<feature type="compositionally biased region" description="Polar residues" evidence="1">
    <location>
        <begin position="218"/>
        <end position="232"/>
    </location>
</feature>
<organism evidence="3 4">
    <name type="scientific">Cotesia congregata</name>
    <name type="common">Parasitoid wasp</name>
    <name type="synonym">Apanteles congregatus</name>
    <dbReference type="NCBI Taxonomy" id="51543"/>
    <lineage>
        <taxon>Eukaryota</taxon>
        <taxon>Metazoa</taxon>
        <taxon>Ecdysozoa</taxon>
        <taxon>Arthropoda</taxon>
        <taxon>Hexapoda</taxon>
        <taxon>Insecta</taxon>
        <taxon>Pterygota</taxon>
        <taxon>Neoptera</taxon>
        <taxon>Endopterygota</taxon>
        <taxon>Hymenoptera</taxon>
        <taxon>Apocrita</taxon>
        <taxon>Ichneumonoidea</taxon>
        <taxon>Braconidae</taxon>
        <taxon>Microgastrinae</taxon>
        <taxon>Cotesia</taxon>
    </lineage>
</organism>
<proteinExistence type="predicted"/>
<evidence type="ECO:0000256" key="1">
    <source>
        <dbReference type="SAM" id="MobiDB-lite"/>
    </source>
</evidence>
<evidence type="ECO:0000313" key="4">
    <source>
        <dbReference type="Proteomes" id="UP000786811"/>
    </source>
</evidence>